<proteinExistence type="predicted"/>
<evidence type="ECO:0000313" key="2">
    <source>
        <dbReference type="Proteomes" id="UP000217507"/>
    </source>
</evidence>
<dbReference type="Proteomes" id="UP000217507">
    <property type="component" value="Plasmid Plasmid4 dna"/>
</dbReference>
<organism evidence="1 2">
    <name type="scientific">Trichormus variabilis NIES-23</name>
    <dbReference type="NCBI Taxonomy" id="1973479"/>
    <lineage>
        <taxon>Bacteria</taxon>
        <taxon>Bacillati</taxon>
        <taxon>Cyanobacteriota</taxon>
        <taxon>Cyanophyceae</taxon>
        <taxon>Nostocales</taxon>
        <taxon>Nostocaceae</taxon>
        <taxon>Trichormus</taxon>
    </lineage>
</organism>
<name>A0A1Z4KX71_ANAVA</name>
<protein>
    <submittedName>
        <fullName evidence="1">Uncharacterized protein</fullName>
    </submittedName>
</protein>
<gene>
    <name evidence="1" type="ORF">NIES23_63700</name>
</gene>
<dbReference type="EMBL" id="AP018220">
    <property type="protein sequence ID" value="BAY73518.1"/>
    <property type="molecule type" value="Genomic_DNA"/>
</dbReference>
<dbReference type="AlphaFoldDB" id="A0A1Z4KX71"/>
<reference evidence="1 2" key="1">
    <citation type="submission" date="2017-06" db="EMBL/GenBank/DDBJ databases">
        <title>Genome sequencing of cyanobaciteial culture collection at National Institute for Environmental Studies (NIES).</title>
        <authorList>
            <person name="Hirose Y."/>
            <person name="Shimura Y."/>
            <person name="Fujisawa T."/>
            <person name="Nakamura Y."/>
            <person name="Kawachi M."/>
        </authorList>
    </citation>
    <scope>NUCLEOTIDE SEQUENCE [LARGE SCALE GENOMIC DNA]</scope>
    <source>
        <strain evidence="1 2">NIES-23</strain>
        <plasmid evidence="2">Plasmid Plasmid4 dna</plasmid>
    </source>
</reference>
<sequence>MNGGMFLPPPTGVVPANVVRIEVGIAGYPLV</sequence>
<keyword evidence="1" id="KW-0614">Plasmid</keyword>
<accession>A0A1Z4KX71</accession>
<evidence type="ECO:0000313" key="1">
    <source>
        <dbReference type="EMBL" id="BAY73518.1"/>
    </source>
</evidence>
<geneLocation type="plasmid" evidence="1">
    <name>plasmid4</name>
</geneLocation>